<dbReference type="InterPro" id="IPR036514">
    <property type="entry name" value="SGNH_hydro_sf"/>
</dbReference>
<dbReference type="InterPro" id="IPR013830">
    <property type="entry name" value="SGNH_hydro"/>
</dbReference>
<accession>A0ABW2YAW5</accession>
<gene>
    <name evidence="2" type="ORF">ACFQY8_05810</name>
</gene>
<dbReference type="EMBL" id="JBHTHQ010000021">
    <property type="protein sequence ID" value="MFD0705257.1"/>
    <property type="molecule type" value="Genomic_DNA"/>
</dbReference>
<dbReference type="Proteomes" id="UP001597036">
    <property type="component" value="Unassembled WGS sequence"/>
</dbReference>
<dbReference type="PANTHER" id="PTHR30383">
    <property type="entry name" value="THIOESTERASE 1/PROTEASE 1/LYSOPHOSPHOLIPASE L1"/>
    <property type="match status" value="1"/>
</dbReference>
<feature type="domain" description="SGNH hydrolase-type esterase" evidence="1">
    <location>
        <begin position="38"/>
        <end position="202"/>
    </location>
</feature>
<organism evidence="2 3">
    <name type="scientific">Alloscardovia venturai</name>
    <dbReference type="NCBI Taxonomy" id="1769421"/>
    <lineage>
        <taxon>Bacteria</taxon>
        <taxon>Bacillati</taxon>
        <taxon>Actinomycetota</taxon>
        <taxon>Actinomycetes</taxon>
        <taxon>Bifidobacteriales</taxon>
        <taxon>Bifidobacteriaceae</taxon>
        <taxon>Alloscardovia</taxon>
    </lineage>
</organism>
<protein>
    <submittedName>
        <fullName evidence="2">SGNH/GDSL hydrolase family protein</fullName>
    </submittedName>
</protein>
<evidence type="ECO:0000313" key="3">
    <source>
        <dbReference type="Proteomes" id="UP001597036"/>
    </source>
</evidence>
<keyword evidence="2" id="KW-0378">Hydrolase</keyword>
<dbReference type="RefSeq" id="WP_377938950.1">
    <property type="nucleotide sequence ID" value="NZ_JBHTHQ010000021.1"/>
</dbReference>
<evidence type="ECO:0000259" key="1">
    <source>
        <dbReference type="Pfam" id="PF13472"/>
    </source>
</evidence>
<dbReference type="InterPro" id="IPR051532">
    <property type="entry name" value="Ester_Hydrolysis_Enzymes"/>
</dbReference>
<reference evidence="3" key="1">
    <citation type="journal article" date="2019" name="Int. J. Syst. Evol. Microbiol.">
        <title>The Global Catalogue of Microorganisms (GCM) 10K type strain sequencing project: providing services to taxonomists for standard genome sequencing and annotation.</title>
        <authorList>
            <consortium name="The Broad Institute Genomics Platform"/>
            <consortium name="The Broad Institute Genome Sequencing Center for Infectious Disease"/>
            <person name="Wu L."/>
            <person name="Ma J."/>
        </authorList>
    </citation>
    <scope>NUCLEOTIDE SEQUENCE [LARGE SCALE GENOMIC DNA]</scope>
    <source>
        <strain evidence="3">CCM 8604</strain>
    </source>
</reference>
<dbReference type="SUPFAM" id="SSF52266">
    <property type="entry name" value="SGNH hydrolase"/>
    <property type="match status" value="1"/>
</dbReference>
<dbReference type="PANTHER" id="PTHR30383:SF5">
    <property type="entry name" value="SGNH HYDROLASE-TYPE ESTERASE DOMAIN-CONTAINING PROTEIN"/>
    <property type="match status" value="1"/>
</dbReference>
<dbReference type="Pfam" id="PF13472">
    <property type="entry name" value="Lipase_GDSL_2"/>
    <property type="match status" value="1"/>
</dbReference>
<evidence type="ECO:0000313" key="2">
    <source>
        <dbReference type="EMBL" id="MFD0705257.1"/>
    </source>
</evidence>
<name>A0ABW2YAW5_9BIFI</name>
<dbReference type="Gene3D" id="3.40.50.1110">
    <property type="entry name" value="SGNH hydrolase"/>
    <property type="match status" value="1"/>
</dbReference>
<proteinExistence type="predicted"/>
<dbReference type="GO" id="GO:0016787">
    <property type="term" value="F:hydrolase activity"/>
    <property type="evidence" value="ECO:0007669"/>
    <property type="project" value="UniProtKB-KW"/>
</dbReference>
<sequence>MSRYALQWRILPGNSESYDVAHVVSTVDAKLSGKTLFVLGSSITFGYGSGGQALGEYLKQRFHIKLIKDAVNGTTLAGDDGDTYVARLKRHTAYTDHPDIFLVQLSTNDVWRNIPLDTVRESIETIVSYIKEQWNVPIFFYTNTYFAHGQYAQTVEMVNELQRQRKDFYVLDLFHDEQLNSISSRQHKLYMLDDIHPTRAGYTQWWGPAVEKKLLALL</sequence>
<comment type="caution">
    <text evidence="2">The sequence shown here is derived from an EMBL/GenBank/DDBJ whole genome shotgun (WGS) entry which is preliminary data.</text>
</comment>
<dbReference type="CDD" id="cd00229">
    <property type="entry name" value="SGNH_hydrolase"/>
    <property type="match status" value="1"/>
</dbReference>
<keyword evidence="3" id="KW-1185">Reference proteome</keyword>